<comment type="caution">
    <text evidence="1">The sequence shown here is derived from an EMBL/GenBank/DDBJ whole genome shotgun (WGS) entry which is preliminary data.</text>
</comment>
<protein>
    <submittedName>
        <fullName evidence="1">Uncharacterized protein</fullName>
    </submittedName>
</protein>
<name>A0A0E2BD15_9LEPT</name>
<dbReference type="AlphaFoldDB" id="A0A0E2BD15"/>
<proteinExistence type="predicted"/>
<dbReference type="Proteomes" id="UP000006329">
    <property type="component" value="Unassembled WGS sequence"/>
</dbReference>
<sequence length="64" mass="7609">MSFHPLEIQYPTTLRSIRITGLHHYYDRLRLLHSHHKPLRFQPSRFVTLSLILSQGRKQTSQVA</sequence>
<keyword evidence="2" id="KW-1185">Reference proteome</keyword>
<accession>A0A0E2BD15</accession>
<evidence type="ECO:0000313" key="1">
    <source>
        <dbReference type="EMBL" id="EKO32810.1"/>
    </source>
</evidence>
<dbReference type="RefSeq" id="WP_004470542.1">
    <property type="nucleotide sequence ID" value="NZ_AHON02000063.1"/>
</dbReference>
<organism evidence="1 2">
    <name type="scientific">Leptospira santarosai str. MOR084</name>
    <dbReference type="NCBI Taxonomy" id="1049984"/>
    <lineage>
        <taxon>Bacteria</taxon>
        <taxon>Pseudomonadati</taxon>
        <taxon>Spirochaetota</taxon>
        <taxon>Spirochaetia</taxon>
        <taxon>Leptospirales</taxon>
        <taxon>Leptospiraceae</taxon>
        <taxon>Leptospira</taxon>
    </lineage>
</organism>
<reference evidence="1" key="1">
    <citation type="submission" date="2012-10" db="EMBL/GenBank/DDBJ databases">
        <authorList>
            <person name="Harkins D.M."/>
            <person name="Durkin A.S."/>
            <person name="Brinkac L.M."/>
            <person name="Haft D.H."/>
            <person name="Selengut J.D."/>
            <person name="Sanka R."/>
            <person name="DePew J."/>
            <person name="Purushe J."/>
            <person name="Matthias M.A."/>
            <person name="Vinetz J.M."/>
            <person name="Sutton G.G."/>
            <person name="Nierman W.C."/>
            <person name="Fouts D.E."/>
        </authorList>
    </citation>
    <scope>NUCLEOTIDE SEQUENCE [LARGE SCALE GENOMIC DNA]</scope>
    <source>
        <strain evidence="1">MOR084</strain>
    </source>
</reference>
<evidence type="ECO:0000313" key="2">
    <source>
        <dbReference type="Proteomes" id="UP000006329"/>
    </source>
</evidence>
<gene>
    <name evidence="1" type="ORF">LEP1GSC179_3166</name>
</gene>
<dbReference type="EMBL" id="AHON02000063">
    <property type="protein sequence ID" value="EKO32810.1"/>
    <property type="molecule type" value="Genomic_DNA"/>
</dbReference>